<evidence type="ECO:0000313" key="1">
    <source>
        <dbReference type="EMBL" id="PWV97811.1"/>
    </source>
</evidence>
<keyword evidence="2" id="KW-1185">Reference proteome</keyword>
<proteinExistence type="predicted"/>
<dbReference type="InterPro" id="IPR041854">
    <property type="entry name" value="BFD-like_2Fe2S-bd_dom_sf"/>
</dbReference>
<organism evidence="1 2">
    <name type="scientific">Hoeflea marina</name>
    <dbReference type="NCBI Taxonomy" id="274592"/>
    <lineage>
        <taxon>Bacteria</taxon>
        <taxon>Pseudomonadati</taxon>
        <taxon>Pseudomonadota</taxon>
        <taxon>Alphaproteobacteria</taxon>
        <taxon>Hyphomicrobiales</taxon>
        <taxon>Rhizobiaceae</taxon>
        <taxon>Hoeflea</taxon>
    </lineage>
</organism>
<dbReference type="AlphaFoldDB" id="A0A317PGL9"/>
<accession>A0A317PGL9</accession>
<comment type="caution">
    <text evidence="1">The sequence shown here is derived from an EMBL/GenBank/DDBJ whole genome shotgun (WGS) entry which is preliminary data.</text>
</comment>
<dbReference type="EMBL" id="QGTR01000006">
    <property type="protein sequence ID" value="PWV97811.1"/>
    <property type="molecule type" value="Genomic_DNA"/>
</dbReference>
<name>A0A317PGL9_9HYPH</name>
<dbReference type="Gene3D" id="1.10.10.1100">
    <property type="entry name" value="BFD-like [2Fe-2S]-binding domain"/>
    <property type="match status" value="1"/>
</dbReference>
<sequence>MIVCQCNILSDREIEAAVERLLRDDPWQLIVPSKVYHAMGIRGRCCGCFGDVIAIIGRMTAELGPERDGEKSGDRRDSWRN</sequence>
<dbReference type="Proteomes" id="UP000246352">
    <property type="component" value="Unassembled WGS sequence"/>
</dbReference>
<dbReference type="OrthoDB" id="7428628at2"/>
<gene>
    <name evidence="1" type="ORF">DFR52_106336</name>
</gene>
<protein>
    <submittedName>
        <fullName evidence="1">BFD-like [2Fe-2S] binding protein</fullName>
    </submittedName>
</protein>
<dbReference type="RefSeq" id="WP_110034093.1">
    <property type="nucleotide sequence ID" value="NZ_QGTR01000006.1"/>
</dbReference>
<reference evidence="1 2" key="1">
    <citation type="submission" date="2018-05" db="EMBL/GenBank/DDBJ databases">
        <title>Genomic Encyclopedia of Type Strains, Phase IV (KMG-IV): sequencing the most valuable type-strain genomes for metagenomic binning, comparative biology and taxonomic classification.</title>
        <authorList>
            <person name="Goeker M."/>
        </authorList>
    </citation>
    <scope>NUCLEOTIDE SEQUENCE [LARGE SCALE GENOMIC DNA]</scope>
    <source>
        <strain evidence="1 2">DSM 16791</strain>
    </source>
</reference>
<evidence type="ECO:0000313" key="2">
    <source>
        <dbReference type="Proteomes" id="UP000246352"/>
    </source>
</evidence>